<dbReference type="NCBIfam" id="TIGR00836">
    <property type="entry name" value="amt"/>
    <property type="match status" value="1"/>
</dbReference>
<feature type="transmembrane region" description="Helical" evidence="9">
    <location>
        <begin position="120"/>
        <end position="141"/>
    </location>
</feature>
<dbReference type="GO" id="GO:0097272">
    <property type="term" value="P:ammonium homeostasis"/>
    <property type="evidence" value="ECO:0007669"/>
    <property type="project" value="TreeGrafter"/>
</dbReference>
<dbReference type="GO" id="GO:0006808">
    <property type="term" value="P:regulation of nitrogen utilization"/>
    <property type="evidence" value="ECO:0007669"/>
    <property type="project" value="InterPro"/>
</dbReference>
<evidence type="ECO:0000256" key="6">
    <source>
        <dbReference type="ARBA" id="ARBA00023136"/>
    </source>
</evidence>
<comment type="caution">
    <text evidence="11">The sequence shown here is derived from an EMBL/GenBank/DDBJ whole genome shotgun (WGS) entry which is preliminary data.</text>
</comment>
<dbReference type="InterPro" id="IPR015867">
    <property type="entry name" value="N-reg_PII/ATP_PRibTrfase_C"/>
</dbReference>
<keyword evidence="6 9" id="KW-0472">Membrane</keyword>
<dbReference type="AlphaFoldDB" id="A0A0D8IWY3"/>
<feature type="transmembrane region" description="Helical" evidence="9">
    <location>
        <begin position="341"/>
        <end position="374"/>
    </location>
</feature>
<evidence type="ECO:0000259" key="10">
    <source>
        <dbReference type="Pfam" id="PF00909"/>
    </source>
</evidence>
<feature type="domain" description="Ammonium transporter AmtB-like" evidence="10">
    <location>
        <begin position="10"/>
        <end position="397"/>
    </location>
</feature>
<evidence type="ECO:0000256" key="7">
    <source>
        <dbReference type="ARBA" id="ARBA00023177"/>
    </source>
</evidence>
<comment type="subcellular location">
    <subcellularLocation>
        <location evidence="1">Membrane</location>
        <topology evidence="1">Multi-pass membrane protein</topology>
    </subcellularLocation>
</comment>
<keyword evidence="4 9" id="KW-0812">Transmembrane</keyword>
<dbReference type="FunFam" id="1.10.3430.10:FF:000008">
    <property type="entry name" value="Ammonium transporter"/>
    <property type="match status" value="1"/>
</dbReference>
<dbReference type="SUPFAM" id="SSF111352">
    <property type="entry name" value="Ammonium transporter"/>
    <property type="match status" value="1"/>
</dbReference>
<dbReference type="InterPro" id="IPR017918">
    <property type="entry name" value="N-reg_PII_CS"/>
</dbReference>
<dbReference type="Gene3D" id="3.30.70.120">
    <property type="match status" value="1"/>
</dbReference>
<feature type="transmembrane region" description="Helical" evidence="9">
    <location>
        <begin position="232"/>
        <end position="253"/>
    </location>
</feature>
<keyword evidence="5 9" id="KW-1133">Transmembrane helix</keyword>
<dbReference type="PROSITE" id="PS51343">
    <property type="entry name" value="PII_GLNB_DOM"/>
    <property type="match status" value="1"/>
</dbReference>
<evidence type="ECO:0000256" key="4">
    <source>
        <dbReference type="ARBA" id="ARBA00022692"/>
    </source>
</evidence>
<feature type="transmembrane region" description="Helical" evidence="9">
    <location>
        <begin position="316"/>
        <end position="335"/>
    </location>
</feature>
<dbReference type="InterPro" id="IPR002187">
    <property type="entry name" value="N-reg_PII"/>
</dbReference>
<evidence type="ECO:0000256" key="2">
    <source>
        <dbReference type="ARBA" id="ARBA00005887"/>
    </source>
</evidence>
<evidence type="ECO:0000256" key="1">
    <source>
        <dbReference type="ARBA" id="ARBA00004141"/>
    </source>
</evidence>
<dbReference type="SUPFAM" id="SSF54913">
    <property type="entry name" value="GlnB-like"/>
    <property type="match status" value="1"/>
</dbReference>
<protein>
    <submittedName>
        <fullName evidence="11">Adenylate cyclase</fullName>
    </submittedName>
</protein>
<dbReference type="InterPro" id="IPR001905">
    <property type="entry name" value="Ammonium_transpt"/>
</dbReference>
<evidence type="ECO:0000256" key="8">
    <source>
        <dbReference type="RuleBase" id="RU003936"/>
    </source>
</evidence>
<accession>A0A0D8IWY3</accession>
<feature type="transmembrane region" description="Helical" evidence="9">
    <location>
        <begin position="87"/>
        <end position="108"/>
    </location>
</feature>
<comment type="similarity">
    <text evidence="2">Belongs to the ammonia transporter channel (TC 1.A.11.2) family.</text>
</comment>
<gene>
    <name evidence="11" type="ORF">TQ39_16150</name>
</gene>
<evidence type="ECO:0000256" key="9">
    <source>
        <dbReference type="SAM" id="Phobius"/>
    </source>
</evidence>
<reference evidence="11" key="1">
    <citation type="submission" date="2015-02" db="EMBL/GenBank/DDBJ databases">
        <title>A novel member of the family Ruminococcaceae isolated from human feces.</title>
        <authorList>
            <person name="Shkoporov A.N."/>
            <person name="Chaplin A.V."/>
            <person name="Motuzova O.V."/>
            <person name="Kafarskaia L.I."/>
            <person name="Khokhlova E.V."/>
            <person name="Efimov B.A."/>
        </authorList>
    </citation>
    <scope>NUCLEOTIDE SEQUENCE [LARGE SCALE GENOMIC DNA]</scope>
    <source>
        <strain evidence="11">585-1</strain>
    </source>
</reference>
<dbReference type="GO" id="GO:0008519">
    <property type="term" value="F:ammonium channel activity"/>
    <property type="evidence" value="ECO:0007669"/>
    <property type="project" value="InterPro"/>
</dbReference>
<keyword evidence="7" id="KW-0924">Ammonia transport</keyword>
<dbReference type="PRINTS" id="PR00340">
    <property type="entry name" value="PIIGLNB"/>
</dbReference>
<name>A0A0D8IWY3_9FIRM</name>
<organism evidence="11 12">
    <name type="scientific">Ruthenibacterium lactatiformans</name>
    <dbReference type="NCBI Taxonomy" id="1550024"/>
    <lineage>
        <taxon>Bacteria</taxon>
        <taxon>Bacillati</taxon>
        <taxon>Bacillota</taxon>
        <taxon>Clostridia</taxon>
        <taxon>Eubacteriales</taxon>
        <taxon>Oscillospiraceae</taxon>
        <taxon>Ruthenibacterium</taxon>
    </lineage>
</organism>
<feature type="transmembrane region" description="Helical" evidence="9">
    <location>
        <begin position="49"/>
        <end position="67"/>
    </location>
</feature>
<dbReference type="GO" id="GO:0016020">
    <property type="term" value="C:membrane"/>
    <property type="evidence" value="ECO:0007669"/>
    <property type="project" value="UniProtKB-SubCell"/>
</dbReference>
<comment type="similarity">
    <text evidence="8">Belongs to the P(II) protein family.</text>
</comment>
<dbReference type="EMBL" id="JXXK01000031">
    <property type="protein sequence ID" value="KJF38781.1"/>
    <property type="molecule type" value="Genomic_DNA"/>
</dbReference>
<dbReference type="PATRIC" id="fig|1550024.3.peg.3685"/>
<dbReference type="InterPro" id="IPR011322">
    <property type="entry name" value="N-reg_PII-like_a/b"/>
</dbReference>
<dbReference type="Pfam" id="PF00543">
    <property type="entry name" value="P-II"/>
    <property type="match status" value="1"/>
</dbReference>
<dbReference type="Gene3D" id="1.10.3430.10">
    <property type="entry name" value="Ammonium transporter AmtB like domains"/>
    <property type="match status" value="1"/>
</dbReference>
<dbReference type="InterPro" id="IPR029020">
    <property type="entry name" value="Ammonium/urea_transptr"/>
</dbReference>
<proteinExistence type="inferred from homology"/>
<dbReference type="PANTHER" id="PTHR11730:SF89">
    <property type="entry name" value="AMMONIUM TRANSPORTER SLL0108-RELATED"/>
    <property type="match status" value="1"/>
</dbReference>
<feature type="transmembrane region" description="Helical" evidence="9">
    <location>
        <begin position="283"/>
        <end position="304"/>
    </location>
</feature>
<feature type="transmembrane region" description="Helical" evidence="9">
    <location>
        <begin position="6"/>
        <end position="28"/>
    </location>
</feature>
<evidence type="ECO:0000313" key="12">
    <source>
        <dbReference type="Proteomes" id="UP000032483"/>
    </source>
</evidence>
<dbReference type="InterPro" id="IPR024041">
    <property type="entry name" value="NH4_transpt_AmtB-like_dom"/>
</dbReference>
<dbReference type="Pfam" id="PF00909">
    <property type="entry name" value="Ammonium_transp"/>
    <property type="match status" value="1"/>
</dbReference>
<feature type="transmembrane region" description="Helical" evidence="9">
    <location>
        <begin position="195"/>
        <end position="212"/>
    </location>
</feature>
<evidence type="ECO:0000256" key="5">
    <source>
        <dbReference type="ARBA" id="ARBA00022989"/>
    </source>
</evidence>
<dbReference type="PROSITE" id="PS00638">
    <property type="entry name" value="PII_GLNB_CTER"/>
    <property type="match status" value="1"/>
</dbReference>
<sequence>MMYSSVDTIWVLLGAALVFFMQAGFAMVETGLTRAKNAGNIIMKNLMDFALGTVAFWLAGFGIMFAGDGALIGGFDPFILGDYSSTFPSWAFVIFQTVFCATAATIVSGAMAERTKFLSYCIYSVAISLIVYPVGGHWVWGGGWLSQLGFHDFAGSTAVHMVGGLCALIGAKMVGPRIGKYTKDGKANAIPGHSLTLAALGCFILWFCWFGFNGCSTVSMTGDETLVNASLIFVNTNLAAAVATCVVMIITWSRYKKPDVSMTLNGSLAGLVAITAGCDAVDPFGAAIIGLIAGFAVVFGVEFIDQKLKIDDPVGAIGVHFVNGALGTVLTGLFATDGGLFYGGGFGFLGVQMLGVLAVCAWVGVAITLVFFLLKKTIGLRVSREEEIDGLDIHEHGLISAYADFAPMSLGMVSPEVQETVEGAVPAKSADEAVPVVETTTVTAAPASGPRISKVVILLRQSRFDALKEALSSIGVTGLTVTQVLGCGVQKGQSEFYRGVPMDVTLLPKVKVEVVVSRVPVRSVIDVTKRVLYTGHIGDGKIFVYNVENVVKVRTGEEGVAALQDTH</sequence>
<keyword evidence="12" id="KW-1185">Reference proteome</keyword>
<dbReference type="SMART" id="SM00938">
    <property type="entry name" value="P-II"/>
    <property type="match status" value="1"/>
</dbReference>
<evidence type="ECO:0000313" key="11">
    <source>
        <dbReference type="EMBL" id="KJF38781.1"/>
    </source>
</evidence>
<dbReference type="GO" id="GO:0030234">
    <property type="term" value="F:enzyme regulator activity"/>
    <property type="evidence" value="ECO:0007669"/>
    <property type="project" value="InterPro"/>
</dbReference>
<keyword evidence="3" id="KW-0813">Transport</keyword>
<dbReference type="Proteomes" id="UP000032483">
    <property type="component" value="Unassembled WGS sequence"/>
</dbReference>
<dbReference type="PANTHER" id="PTHR11730">
    <property type="entry name" value="AMMONIUM TRANSPORTER"/>
    <property type="match status" value="1"/>
</dbReference>
<feature type="transmembrane region" description="Helical" evidence="9">
    <location>
        <begin position="260"/>
        <end position="277"/>
    </location>
</feature>
<feature type="transmembrane region" description="Helical" evidence="9">
    <location>
        <begin position="153"/>
        <end position="174"/>
    </location>
</feature>
<evidence type="ECO:0000256" key="3">
    <source>
        <dbReference type="ARBA" id="ARBA00022448"/>
    </source>
</evidence>